<dbReference type="GO" id="GO:0005759">
    <property type="term" value="C:mitochondrial matrix"/>
    <property type="evidence" value="ECO:0007669"/>
    <property type="project" value="TreeGrafter"/>
</dbReference>
<dbReference type="Pfam" id="PF08373">
    <property type="entry name" value="RAP"/>
    <property type="match status" value="1"/>
</dbReference>
<accession>A0AAV9RTP3</accession>
<dbReference type="PANTHER" id="PTHR21228:SF70">
    <property type="entry name" value="FAST KINASE DOMAIN-CONTAINING PROTEIN 5, MITOCHONDRIAL"/>
    <property type="match status" value="1"/>
</dbReference>
<dbReference type="GO" id="GO:0035770">
    <property type="term" value="C:ribonucleoprotein granule"/>
    <property type="evidence" value="ECO:0007669"/>
    <property type="project" value="TreeGrafter"/>
</dbReference>
<dbReference type="GO" id="GO:0003723">
    <property type="term" value="F:RNA binding"/>
    <property type="evidence" value="ECO:0007669"/>
    <property type="project" value="TreeGrafter"/>
</dbReference>
<dbReference type="PROSITE" id="PS51286">
    <property type="entry name" value="RAP"/>
    <property type="match status" value="1"/>
</dbReference>
<sequence>MTRSCQMCSNKSGRIQSIQCSHNPAGFGRTTSPRYRAGVQQQRHMLFKSPSFYHGGERGALMATRVLCRRVRFLPGWRKRFTQAQLIHTKPKEEISDEEENKKVLEHQDASFRGGYRLHYNPSSYHHVTRNSANFHSQTDNYEEEQCFSAQAPSCWQQSNRYSVSCSRHLSSSKNTLLDLAFNKASETEAPSALSYNRKPVPPDVKVDTRAFLKCRPEYTSLSLNLTQRPHPVEWVDVLPLLQKVSVLKGRMKPSDVSQFLVELSKLHPDKMPLLLNDQRFIMLLRYSVEHLRIFSELQLLEVLQSFVWLEIPASHTVLDVFEAELRCQANQLTLHQLLLAADLWRCIGRQVPQYLQCLYDSVHLHVGQVGVPELVQLLYIIGEGRHCPKDLIRPVEQLLMCHLSQLHPEEVGTVCLGLFKSQTSLSEGAVTRIVDRALSFVTEMGDFAMVNVLKYLRFSYLYHRTWLEAMAQEVPRRTHRMGVQGLMHVTLTCSALHYRNDSILTSVAESIPSLVPHCRSKDSSKLLWAFGTLGFLPIQSPGFYPSLIDALRKRKAEFQRYPEHLLTGLLGLAFVSQFPEDLVTLALSPEFVYLSLRNSQLELKKDMFTLDGAVALELPQWKGPRLSGELREEVAAMLWKFAQSDVCLKPEVLEAESALQDLLGGEKFVCKRMILPHTRSIDLELHLDSNGQPVPVNLLCPKQSATMIPSPQSLEKINSGVPITDNLLAQLMKGKNTTDSLASSVKVTPTPCQRLPPDEGGRLFDSVLDLTNDMIETLTKPSRRDSTHQDSVRQGFKGPIKIAVQISSRNHYCAQSQQLLGLHAMKRRHLKIAGYRVVELSHHEWSSRLRKSRAEKLAYLHCKIYDNL</sequence>
<name>A0AAV9RTP3_9TELE</name>
<protein>
    <recommendedName>
        <fullName evidence="3">RAP domain-containing protein</fullName>
    </recommendedName>
</protein>
<dbReference type="SMART" id="SM00952">
    <property type="entry name" value="RAP"/>
    <property type="match status" value="1"/>
</dbReference>
<dbReference type="GO" id="GO:0044528">
    <property type="term" value="P:regulation of mitochondrial mRNA stability"/>
    <property type="evidence" value="ECO:0007669"/>
    <property type="project" value="InterPro"/>
</dbReference>
<evidence type="ECO:0000313" key="5">
    <source>
        <dbReference type="Proteomes" id="UP001311232"/>
    </source>
</evidence>
<dbReference type="Pfam" id="PF06743">
    <property type="entry name" value="FAST_1"/>
    <property type="match status" value="1"/>
</dbReference>
<dbReference type="InterPro" id="IPR010622">
    <property type="entry name" value="FAST_Leu-rich"/>
</dbReference>
<evidence type="ECO:0000256" key="2">
    <source>
        <dbReference type="ARBA" id="ARBA00023128"/>
    </source>
</evidence>
<reference evidence="4 5" key="1">
    <citation type="submission" date="2021-06" db="EMBL/GenBank/DDBJ databases">
        <authorList>
            <person name="Palmer J.M."/>
        </authorList>
    </citation>
    <scope>NUCLEOTIDE SEQUENCE [LARGE SCALE GENOMIC DNA]</scope>
    <source>
        <strain evidence="4 5">MEX-2019</strain>
        <tissue evidence="4">Muscle</tissue>
    </source>
</reference>
<dbReference type="PANTHER" id="PTHR21228">
    <property type="entry name" value="FAST LEU-RICH DOMAIN-CONTAINING"/>
    <property type="match status" value="1"/>
</dbReference>
<dbReference type="EMBL" id="JAHHUM010001443">
    <property type="protein sequence ID" value="KAK5612405.1"/>
    <property type="molecule type" value="Genomic_DNA"/>
</dbReference>
<dbReference type="InterPro" id="IPR050870">
    <property type="entry name" value="FAST_kinase"/>
</dbReference>
<evidence type="ECO:0000259" key="3">
    <source>
        <dbReference type="PROSITE" id="PS51286"/>
    </source>
</evidence>
<evidence type="ECO:0000313" key="4">
    <source>
        <dbReference type="EMBL" id="KAK5612405.1"/>
    </source>
</evidence>
<dbReference type="GO" id="GO:0000963">
    <property type="term" value="P:mitochondrial RNA processing"/>
    <property type="evidence" value="ECO:0007669"/>
    <property type="project" value="TreeGrafter"/>
</dbReference>
<feature type="domain" description="RAP" evidence="3">
    <location>
        <begin position="803"/>
        <end position="863"/>
    </location>
</feature>
<dbReference type="Pfam" id="PF08368">
    <property type="entry name" value="FAST_2"/>
    <property type="match status" value="1"/>
</dbReference>
<proteinExistence type="predicted"/>
<dbReference type="Proteomes" id="UP001311232">
    <property type="component" value="Unassembled WGS sequence"/>
</dbReference>
<organism evidence="4 5">
    <name type="scientific">Crenichthys baileyi</name>
    <name type="common">White River springfish</name>
    <dbReference type="NCBI Taxonomy" id="28760"/>
    <lineage>
        <taxon>Eukaryota</taxon>
        <taxon>Metazoa</taxon>
        <taxon>Chordata</taxon>
        <taxon>Craniata</taxon>
        <taxon>Vertebrata</taxon>
        <taxon>Euteleostomi</taxon>
        <taxon>Actinopterygii</taxon>
        <taxon>Neopterygii</taxon>
        <taxon>Teleostei</taxon>
        <taxon>Neoteleostei</taxon>
        <taxon>Acanthomorphata</taxon>
        <taxon>Ovalentaria</taxon>
        <taxon>Atherinomorphae</taxon>
        <taxon>Cyprinodontiformes</taxon>
        <taxon>Goodeidae</taxon>
        <taxon>Crenichthys</taxon>
    </lineage>
</organism>
<dbReference type="AlphaFoldDB" id="A0AAV9RTP3"/>
<comment type="caution">
    <text evidence="4">The sequence shown here is derived from an EMBL/GenBank/DDBJ whole genome shotgun (WGS) entry which is preliminary data.</text>
</comment>
<dbReference type="InterPro" id="IPR013584">
    <property type="entry name" value="RAP"/>
</dbReference>
<keyword evidence="2" id="KW-0496">Mitochondrion</keyword>
<comment type="subcellular location">
    <subcellularLocation>
        <location evidence="1">Mitochondrion</location>
    </subcellularLocation>
</comment>
<dbReference type="InterPro" id="IPR013579">
    <property type="entry name" value="FAST_2"/>
</dbReference>
<evidence type="ECO:0000256" key="1">
    <source>
        <dbReference type="ARBA" id="ARBA00004173"/>
    </source>
</evidence>
<gene>
    <name evidence="4" type="ORF">CRENBAI_007022</name>
</gene>
<keyword evidence="5" id="KW-1185">Reference proteome</keyword>